<gene>
    <name evidence="2" type="ORF">E1809_17465</name>
</gene>
<evidence type="ECO:0000313" key="2">
    <source>
        <dbReference type="EMBL" id="TDF92648.1"/>
    </source>
</evidence>
<comment type="caution">
    <text evidence="2">The sequence shown here is derived from an EMBL/GenBank/DDBJ whole genome shotgun (WGS) entry which is preliminary data.</text>
</comment>
<dbReference type="InterPro" id="IPR038694">
    <property type="entry name" value="DUF427_sf"/>
</dbReference>
<reference evidence="2 3" key="1">
    <citation type="submission" date="2019-03" db="EMBL/GenBank/DDBJ databases">
        <title>Whole genome sequence of Arthrobacter sp JH1-1.</title>
        <authorList>
            <person name="Trinh H.N."/>
        </authorList>
    </citation>
    <scope>NUCLEOTIDE SEQUENCE [LARGE SCALE GENOMIC DNA]</scope>
    <source>
        <strain evidence="2 3">JH1-1</strain>
    </source>
</reference>
<name>A0A4R5KDQ0_9MICC</name>
<dbReference type="InterPro" id="IPR007361">
    <property type="entry name" value="DUF427"/>
</dbReference>
<dbReference type="EMBL" id="SMRU01000022">
    <property type="protein sequence ID" value="TDF92648.1"/>
    <property type="molecule type" value="Genomic_DNA"/>
</dbReference>
<evidence type="ECO:0000313" key="3">
    <source>
        <dbReference type="Proteomes" id="UP000295511"/>
    </source>
</evidence>
<dbReference type="Proteomes" id="UP000295511">
    <property type="component" value="Unassembled WGS sequence"/>
</dbReference>
<dbReference type="PANTHER" id="PTHR34310:SF5">
    <property type="entry name" value="DUF427 DOMAIN PROTEIN (AFU_ORTHOLOGUE AFUA_3G02220)"/>
    <property type="match status" value="1"/>
</dbReference>
<keyword evidence="3" id="KW-1185">Reference proteome</keyword>
<dbReference type="AlphaFoldDB" id="A0A4R5KDQ0"/>
<dbReference type="Gene3D" id="2.170.150.40">
    <property type="entry name" value="Domain of unknown function (DUF427)"/>
    <property type="match status" value="1"/>
</dbReference>
<accession>A0A4R5KDQ0</accession>
<organism evidence="2 3">
    <name type="scientific">Arthrobacter terricola</name>
    <dbReference type="NCBI Taxonomy" id="2547396"/>
    <lineage>
        <taxon>Bacteria</taxon>
        <taxon>Bacillati</taxon>
        <taxon>Actinomycetota</taxon>
        <taxon>Actinomycetes</taxon>
        <taxon>Micrococcales</taxon>
        <taxon>Micrococcaceae</taxon>
        <taxon>Arthrobacter</taxon>
    </lineage>
</organism>
<sequence>MVKAIWNGEVIAESDDTILVEGNHYFPRGAVDDRYLTDSDIYSICPWKGQASYFSLQVNGRRNADAAWYYPDPKKRALSIKDRVAFWRGVIIEE</sequence>
<proteinExistence type="predicted"/>
<dbReference type="RefSeq" id="WP_133205516.1">
    <property type="nucleotide sequence ID" value="NZ_SMRU01000022.1"/>
</dbReference>
<dbReference type="OrthoDB" id="9815163at2"/>
<feature type="domain" description="DUF427" evidence="1">
    <location>
        <begin position="2"/>
        <end position="88"/>
    </location>
</feature>
<evidence type="ECO:0000259" key="1">
    <source>
        <dbReference type="Pfam" id="PF04248"/>
    </source>
</evidence>
<dbReference type="PANTHER" id="PTHR34310">
    <property type="entry name" value="DUF427 DOMAIN PROTEIN (AFU_ORTHOLOGUE AFUA_3G02220)"/>
    <property type="match status" value="1"/>
</dbReference>
<dbReference type="Pfam" id="PF04248">
    <property type="entry name" value="NTP_transf_9"/>
    <property type="match status" value="1"/>
</dbReference>
<protein>
    <submittedName>
        <fullName evidence="2">DUF427 domain-containing protein</fullName>
    </submittedName>
</protein>